<feature type="region of interest" description="Disordered" evidence="2">
    <location>
        <begin position="1"/>
        <end position="21"/>
    </location>
</feature>
<comment type="caution">
    <text evidence="3">The sequence shown here is derived from an EMBL/GenBank/DDBJ whole genome shotgun (WGS) entry which is preliminary data.</text>
</comment>
<dbReference type="NCBIfam" id="TIGR01571">
    <property type="entry name" value="A_thal_Cys_rich"/>
    <property type="match status" value="1"/>
</dbReference>
<proteinExistence type="inferred from homology"/>
<comment type="similarity">
    <text evidence="1">Belongs to the cornifelin family.</text>
</comment>
<dbReference type="PANTHER" id="PTHR15907">
    <property type="entry name" value="DUF614 FAMILY PROTEIN-RELATED"/>
    <property type="match status" value="1"/>
</dbReference>
<evidence type="ECO:0000256" key="2">
    <source>
        <dbReference type="SAM" id="MobiDB-lite"/>
    </source>
</evidence>
<dbReference type="InterPro" id="IPR006461">
    <property type="entry name" value="PLAC_motif_containing"/>
</dbReference>
<name>A0AAV2H5N4_LYMST</name>
<evidence type="ECO:0000313" key="4">
    <source>
        <dbReference type="Proteomes" id="UP001497497"/>
    </source>
</evidence>
<gene>
    <name evidence="3" type="ORF">GSLYS_00002259001</name>
</gene>
<sequence>MSYGFQNNPQGGVVQTEPQPSNTTNTIIVQQPGLVSHASRDWSSSLFGCLEDIPICLCGFFLTSCLTMKVPRDMDECVCLPCCVPAADLILRVKMRTQEHIPGSVCNDCIITCCCISCAVCQLAREVKFVKSKRTSTGRM</sequence>
<evidence type="ECO:0000256" key="1">
    <source>
        <dbReference type="ARBA" id="ARBA00009024"/>
    </source>
</evidence>
<protein>
    <submittedName>
        <fullName evidence="3">Uncharacterized protein</fullName>
    </submittedName>
</protein>
<feature type="compositionally biased region" description="Polar residues" evidence="2">
    <location>
        <begin position="1"/>
        <end position="10"/>
    </location>
</feature>
<accession>A0AAV2H5N4</accession>
<keyword evidence="4" id="KW-1185">Reference proteome</keyword>
<dbReference type="Pfam" id="PF04749">
    <property type="entry name" value="PLAC8"/>
    <property type="match status" value="1"/>
</dbReference>
<reference evidence="3 4" key="1">
    <citation type="submission" date="2024-04" db="EMBL/GenBank/DDBJ databases">
        <authorList>
            <consortium name="Genoscope - CEA"/>
            <person name="William W."/>
        </authorList>
    </citation>
    <scope>NUCLEOTIDE SEQUENCE [LARGE SCALE GENOMIC DNA]</scope>
</reference>
<dbReference type="EMBL" id="CAXITT010000027">
    <property type="protein sequence ID" value="CAL1528089.1"/>
    <property type="molecule type" value="Genomic_DNA"/>
</dbReference>
<evidence type="ECO:0000313" key="3">
    <source>
        <dbReference type="EMBL" id="CAL1528089.1"/>
    </source>
</evidence>
<dbReference type="AlphaFoldDB" id="A0AAV2H5N4"/>
<organism evidence="3 4">
    <name type="scientific">Lymnaea stagnalis</name>
    <name type="common">Great pond snail</name>
    <name type="synonym">Helix stagnalis</name>
    <dbReference type="NCBI Taxonomy" id="6523"/>
    <lineage>
        <taxon>Eukaryota</taxon>
        <taxon>Metazoa</taxon>
        <taxon>Spiralia</taxon>
        <taxon>Lophotrochozoa</taxon>
        <taxon>Mollusca</taxon>
        <taxon>Gastropoda</taxon>
        <taxon>Heterobranchia</taxon>
        <taxon>Euthyneura</taxon>
        <taxon>Panpulmonata</taxon>
        <taxon>Hygrophila</taxon>
        <taxon>Lymnaeoidea</taxon>
        <taxon>Lymnaeidae</taxon>
        <taxon>Lymnaea</taxon>
    </lineage>
</organism>
<dbReference type="Proteomes" id="UP001497497">
    <property type="component" value="Unassembled WGS sequence"/>
</dbReference>